<dbReference type="AlphaFoldDB" id="A0A3N0GLZ8"/>
<keyword evidence="2" id="KW-1185">Reference proteome</keyword>
<proteinExistence type="predicted"/>
<evidence type="ECO:0000313" key="2">
    <source>
        <dbReference type="Proteomes" id="UP000279994"/>
    </source>
</evidence>
<gene>
    <name evidence="1" type="ORF">EFL26_16835</name>
</gene>
<dbReference type="Proteomes" id="UP000279994">
    <property type="component" value="Unassembled WGS sequence"/>
</dbReference>
<accession>A0A3N0GLZ8</accession>
<dbReference type="OrthoDB" id="618894at2"/>
<protein>
    <submittedName>
        <fullName evidence="1">Uncharacterized protein</fullName>
    </submittedName>
</protein>
<evidence type="ECO:0000313" key="1">
    <source>
        <dbReference type="EMBL" id="RNM13090.1"/>
    </source>
</evidence>
<reference evidence="1 2" key="1">
    <citation type="submission" date="2018-11" db="EMBL/GenBank/DDBJ databases">
        <authorList>
            <person name="Li F."/>
        </authorList>
    </citation>
    <scope>NUCLEOTIDE SEQUENCE [LARGE SCALE GENOMIC DNA]</scope>
    <source>
        <strain evidence="1 2">Gsoil 818</strain>
    </source>
</reference>
<comment type="caution">
    <text evidence="1">The sequence shown here is derived from an EMBL/GenBank/DDBJ whole genome shotgun (WGS) entry which is preliminary data.</text>
</comment>
<dbReference type="EMBL" id="RJSF01000043">
    <property type="protein sequence ID" value="RNM13090.1"/>
    <property type="molecule type" value="Genomic_DNA"/>
</dbReference>
<organism evidence="1 2">
    <name type="scientific">Nocardioides pocheonensis</name>
    <dbReference type="NCBI Taxonomy" id="661485"/>
    <lineage>
        <taxon>Bacteria</taxon>
        <taxon>Bacillati</taxon>
        <taxon>Actinomycetota</taxon>
        <taxon>Actinomycetes</taxon>
        <taxon>Propionibacteriales</taxon>
        <taxon>Nocardioidaceae</taxon>
        <taxon>Nocardioides</taxon>
    </lineage>
</organism>
<name>A0A3N0GLZ8_9ACTN</name>
<sequence length="334" mass="37393">MTRPASVHLRRTERHVAAIDALVDRHGEPVGVAGVLDHLNRSAERTPVPGLAVEWGFRWDDEDAASERWWPQGITNSAHVPGIEQRLLVISWYAKDGRGSRITVVDLETLRYRHVLLVVPEIESGAARLRPLAVHAGGLVWAGPYLYVAGTRRGLFTCRMEEILEVEPGRETSGHRFVLPVRFGYDASGDGEPMRYSFLSLDRSTEVPHLVAGEYARGDMTRRIVRYPLDPGTFHLAAEEDGLSRPVLLDDRGLGHMQGAAIVRGTYYVTTSRGRWKLGALQVGHPGAFHAHRQALPAGPEDLCYREDDDLLWSLTEYPGRRFVFSVRRGDLRP</sequence>
<dbReference type="RefSeq" id="WP_148046754.1">
    <property type="nucleotide sequence ID" value="NZ_RJSF01000043.1"/>
</dbReference>